<dbReference type="EMBL" id="DS985247">
    <property type="protein sequence ID" value="EDV23231.1"/>
    <property type="molecule type" value="Genomic_DNA"/>
</dbReference>
<feature type="region of interest" description="Disordered" evidence="1">
    <location>
        <begin position="1"/>
        <end position="67"/>
    </location>
</feature>
<dbReference type="CTD" id="6755673"/>
<dbReference type="GeneID" id="6755673"/>
<dbReference type="OMA" id="NTHTVHY"/>
<dbReference type="RefSeq" id="XP_002114141.1">
    <property type="nucleotide sequence ID" value="XM_002114105.1"/>
</dbReference>
<sequence length="286" mass="32711">MSSEEEEANSVVESTSNDEEVPVTNVDGDDNQEKQAKPQNKKSGKKESKPLKQQIISRDDYHSRSTRAMTKELISLTKSLKKMAKERPKTDSKPFTPNIYNNLKPYYSTDTTWFLFKHPEPFELAGHGQRPTAVGLVEPRISLNMDMKFESVVRTVHPQYKRRKSPRKKADRVNLVDDKESRSNGGSNIIQFPKIQPATISVRGRGQYVDYKDLPKIRDEMRREYNLRRAKRQQIEGQKVIDDFERSKLNELKTRISATSQMQLRSAVVSYFGPPSSAGTTNSTAV</sequence>
<proteinExistence type="predicted"/>
<protein>
    <submittedName>
        <fullName evidence="2">Uncharacterized protein</fullName>
    </submittedName>
</protein>
<keyword evidence="3" id="KW-1185">Reference proteome</keyword>
<dbReference type="OrthoDB" id="5975019at2759"/>
<dbReference type="KEGG" id="tad:TRIADDRAFT_58302"/>
<dbReference type="Proteomes" id="UP000009022">
    <property type="component" value="Unassembled WGS sequence"/>
</dbReference>
<gene>
    <name evidence="2" type="ORF">TRIADDRAFT_58302</name>
</gene>
<accession>B3S1I5</accession>
<name>B3S1I5_TRIAD</name>
<dbReference type="InParanoid" id="B3S1I5"/>
<dbReference type="HOGENOM" id="CLU_974279_0_0_1"/>
<dbReference type="AlphaFoldDB" id="B3S1I5"/>
<evidence type="ECO:0000313" key="2">
    <source>
        <dbReference type="EMBL" id="EDV23231.1"/>
    </source>
</evidence>
<reference evidence="2 3" key="1">
    <citation type="journal article" date="2008" name="Nature">
        <title>The Trichoplax genome and the nature of placozoans.</title>
        <authorList>
            <person name="Srivastava M."/>
            <person name="Begovic E."/>
            <person name="Chapman J."/>
            <person name="Putnam N.H."/>
            <person name="Hellsten U."/>
            <person name="Kawashima T."/>
            <person name="Kuo A."/>
            <person name="Mitros T."/>
            <person name="Salamov A."/>
            <person name="Carpenter M.L."/>
            <person name="Signorovitch A.Y."/>
            <person name="Moreno M.A."/>
            <person name="Kamm K."/>
            <person name="Grimwood J."/>
            <person name="Schmutz J."/>
            <person name="Shapiro H."/>
            <person name="Grigoriev I.V."/>
            <person name="Buss L.W."/>
            <person name="Schierwater B."/>
            <person name="Dellaporta S.L."/>
            <person name="Rokhsar D.S."/>
        </authorList>
    </citation>
    <scope>NUCLEOTIDE SEQUENCE [LARGE SCALE GENOMIC DNA]</scope>
    <source>
        <strain evidence="2 3">Grell-BS-1999</strain>
    </source>
</reference>
<organism evidence="2 3">
    <name type="scientific">Trichoplax adhaerens</name>
    <name type="common">Trichoplax reptans</name>
    <dbReference type="NCBI Taxonomy" id="10228"/>
    <lineage>
        <taxon>Eukaryota</taxon>
        <taxon>Metazoa</taxon>
        <taxon>Placozoa</taxon>
        <taxon>Uniplacotomia</taxon>
        <taxon>Trichoplacea</taxon>
        <taxon>Trichoplacidae</taxon>
        <taxon>Trichoplax</taxon>
    </lineage>
</organism>
<evidence type="ECO:0000313" key="3">
    <source>
        <dbReference type="Proteomes" id="UP000009022"/>
    </source>
</evidence>
<evidence type="ECO:0000256" key="1">
    <source>
        <dbReference type="SAM" id="MobiDB-lite"/>
    </source>
</evidence>
<dbReference type="eggNOG" id="ENOG502S6CC">
    <property type="taxonomic scope" value="Eukaryota"/>
</dbReference>